<evidence type="ECO:0000256" key="1">
    <source>
        <dbReference type="SAM" id="MobiDB-lite"/>
    </source>
</evidence>
<comment type="caution">
    <text evidence="2">The sequence shown here is derived from an EMBL/GenBank/DDBJ whole genome shotgun (WGS) entry which is preliminary data.</text>
</comment>
<protein>
    <submittedName>
        <fullName evidence="2">Uncharacterized protein</fullName>
    </submittedName>
</protein>
<dbReference type="EMBL" id="RCMV01000109">
    <property type="protein sequence ID" value="KAG3224508.1"/>
    <property type="molecule type" value="Genomic_DNA"/>
</dbReference>
<dbReference type="Proteomes" id="UP000774804">
    <property type="component" value="Unassembled WGS sequence"/>
</dbReference>
<evidence type="ECO:0000313" key="3">
    <source>
        <dbReference type="EMBL" id="KAG2945072.1"/>
    </source>
</evidence>
<dbReference type="EMBL" id="RCMI01000071">
    <property type="protein sequence ID" value="KAG2937866.1"/>
    <property type="molecule type" value="Genomic_DNA"/>
</dbReference>
<dbReference type="AlphaFoldDB" id="A0A8T1L6N5"/>
<organism evidence="2 6">
    <name type="scientific">Phytophthora cactorum</name>
    <dbReference type="NCBI Taxonomy" id="29920"/>
    <lineage>
        <taxon>Eukaryota</taxon>
        <taxon>Sar</taxon>
        <taxon>Stramenopiles</taxon>
        <taxon>Oomycota</taxon>
        <taxon>Peronosporomycetes</taxon>
        <taxon>Peronosporales</taxon>
        <taxon>Peronosporaceae</taxon>
        <taxon>Phytophthora</taxon>
    </lineage>
</organism>
<dbReference type="Proteomes" id="UP000760860">
    <property type="component" value="Unassembled WGS sequence"/>
</dbReference>
<sequence>MQEGVRDLLGGASHQWLRPSRPTSPCAAQISMAFTDPNSLKPRGKKRVRRIQTEL</sequence>
<dbReference type="EMBL" id="RCML01000187">
    <property type="protein sequence ID" value="KAG2986704.1"/>
    <property type="molecule type" value="Genomic_DNA"/>
</dbReference>
<gene>
    <name evidence="2" type="ORF">PC115_g3973</name>
    <name evidence="3" type="ORF">PC117_g8755</name>
    <name evidence="4" type="ORF">PC118_g7691</name>
    <name evidence="5" type="ORF">PC129_g4824</name>
</gene>
<dbReference type="Proteomes" id="UP000697107">
    <property type="component" value="Unassembled WGS sequence"/>
</dbReference>
<name>A0A8T1L6N5_9STRA</name>
<evidence type="ECO:0000313" key="2">
    <source>
        <dbReference type="EMBL" id="KAG2937866.1"/>
    </source>
</evidence>
<reference evidence="2" key="1">
    <citation type="submission" date="2018-10" db="EMBL/GenBank/DDBJ databases">
        <title>Effector identification in a new, highly contiguous assembly of the strawberry crown rot pathogen Phytophthora cactorum.</title>
        <authorList>
            <person name="Armitage A.D."/>
            <person name="Nellist C.F."/>
            <person name="Bates H."/>
            <person name="Vickerstaff R.J."/>
            <person name="Harrison R.J."/>
        </authorList>
    </citation>
    <scope>NUCLEOTIDE SEQUENCE</scope>
    <source>
        <strain evidence="2">4032</strain>
        <strain evidence="3">4040</strain>
        <strain evidence="4">P415</strain>
        <strain evidence="5">P421</strain>
    </source>
</reference>
<evidence type="ECO:0000313" key="4">
    <source>
        <dbReference type="EMBL" id="KAG2986704.1"/>
    </source>
</evidence>
<dbReference type="Proteomes" id="UP000736787">
    <property type="component" value="Unassembled WGS sequence"/>
</dbReference>
<feature type="compositionally biased region" description="Basic residues" evidence="1">
    <location>
        <begin position="42"/>
        <end position="55"/>
    </location>
</feature>
<dbReference type="EMBL" id="RCMK01000193">
    <property type="protein sequence ID" value="KAG2945072.1"/>
    <property type="molecule type" value="Genomic_DNA"/>
</dbReference>
<feature type="region of interest" description="Disordered" evidence="1">
    <location>
        <begin position="1"/>
        <end position="55"/>
    </location>
</feature>
<accession>A0A8T1L6N5</accession>
<proteinExistence type="predicted"/>
<evidence type="ECO:0000313" key="5">
    <source>
        <dbReference type="EMBL" id="KAG3224508.1"/>
    </source>
</evidence>
<evidence type="ECO:0000313" key="6">
    <source>
        <dbReference type="Proteomes" id="UP000774804"/>
    </source>
</evidence>